<keyword evidence="1" id="KW-1133">Transmembrane helix</keyword>
<evidence type="ECO:0000256" key="1">
    <source>
        <dbReference type="SAM" id="Phobius"/>
    </source>
</evidence>
<dbReference type="Gene3D" id="2.60.120.1440">
    <property type="match status" value="1"/>
</dbReference>
<evidence type="ECO:0000313" key="5">
    <source>
        <dbReference type="Proteomes" id="UP000198984"/>
    </source>
</evidence>
<reference evidence="4 5" key="1">
    <citation type="submission" date="2016-10" db="EMBL/GenBank/DDBJ databases">
        <authorList>
            <person name="de Groot N.N."/>
        </authorList>
    </citation>
    <scope>NUCLEOTIDE SEQUENCE [LARGE SCALE GENOMIC DNA]</scope>
    <source>
        <strain evidence="4 5">DSM 21039</strain>
    </source>
</reference>
<feature type="domain" description="Protein FecR C-terminal" evidence="3">
    <location>
        <begin position="322"/>
        <end position="385"/>
    </location>
</feature>
<dbReference type="EMBL" id="FOBB01000004">
    <property type="protein sequence ID" value="SEM38862.1"/>
    <property type="molecule type" value="Genomic_DNA"/>
</dbReference>
<name>A0A1H7XY61_9BACT</name>
<dbReference type="PANTHER" id="PTHR30273">
    <property type="entry name" value="PERIPLASMIC SIGNAL SENSOR AND SIGMA FACTOR ACTIVATOR FECR-RELATED"/>
    <property type="match status" value="1"/>
</dbReference>
<keyword evidence="1" id="KW-0472">Membrane</keyword>
<dbReference type="STRING" id="573321.SAMN04488505_104248"/>
<dbReference type="InterPro" id="IPR032508">
    <property type="entry name" value="FecR_C"/>
</dbReference>
<keyword evidence="5" id="KW-1185">Reference proteome</keyword>
<dbReference type="Pfam" id="PF04773">
    <property type="entry name" value="FecR"/>
    <property type="match status" value="1"/>
</dbReference>
<sequence length="391" mass="43503">MSETDMSLYPDPDLLLQRMVEKITGTISERDNYVLEELIEKNEDVKNAWTAFSSSFSQEDRDTQMARLGTDVFWKGSALNRNVIAQNKVYIIKRWLWAAVFTGILAGSYLLYTQLRGVKRNLFLTGNPTQATNSIQLQLAEGQTIDLSATQGTVQAGNTTLVNQQKSLHFTDAGTGDGVGGLNTLKVPVGQDYNIVLADGTKVQMNSATEMRFPFRFNGATRDIYINGEAYLEVARDAKHPLIVHSAGSAVQVLGTSFNINTYEADQLTVSLVNGSVKVKNRGKETIIRPGEQAVVQQTAGNIQVLAFDREEVLSWREGIRIFDNATVQEISSVLPRWYGVQIQIDNPSLADRRFSGVLDRKMPIQDFLNALKATIALDYYEDKKGVLHLK</sequence>
<gene>
    <name evidence="4" type="ORF">SAMN04488505_104248</name>
</gene>
<protein>
    <submittedName>
        <fullName evidence="4">FecR family protein</fullName>
    </submittedName>
</protein>
<evidence type="ECO:0000259" key="3">
    <source>
        <dbReference type="Pfam" id="PF16344"/>
    </source>
</evidence>
<dbReference type="OrthoDB" id="643697at2"/>
<evidence type="ECO:0000313" key="4">
    <source>
        <dbReference type="EMBL" id="SEM38862.1"/>
    </source>
</evidence>
<organism evidence="4 5">
    <name type="scientific">Chitinophaga rupis</name>
    <dbReference type="NCBI Taxonomy" id="573321"/>
    <lineage>
        <taxon>Bacteria</taxon>
        <taxon>Pseudomonadati</taxon>
        <taxon>Bacteroidota</taxon>
        <taxon>Chitinophagia</taxon>
        <taxon>Chitinophagales</taxon>
        <taxon>Chitinophagaceae</taxon>
        <taxon>Chitinophaga</taxon>
    </lineage>
</organism>
<proteinExistence type="predicted"/>
<evidence type="ECO:0000259" key="2">
    <source>
        <dbReference type="Pfam" id="PF04773"/>
    </source>
</evidence>
<dbReference type="PANTHER" id="PTHR30273:SF2">
    <property type="entry name" value="PROTEIN FECR"/>
    <property type="match status" value="1"/>
</dbReference>
<accession>A0A1H7XY61</accession>
<dbReference type="InterPro" id="IPR006860">
    <property type="entry name" value="FecR"/>
</dbReference>
<dbReference type="GO" id="GO:0016989">
    <property type="term" value="F:sigma factor antagonist activity"/>
    <property type="evidence" value="ECO:0007669"/>
    <property type="project" value="TreeGrafter"/>
</dbReference>
<feature type="domain" description="FecR protein" evidence="2">
    <location>
        <begin position="184"/>
        <end position="278"/>
    </location>
</feature>
<keyword evidence="1" id="KW-0812">Transmembrane</keyword>
<dbReference type="Proteomes" id="UP000198984">
    <property type="component" value="Unassembled WGS sequence"/>
</dbReference>
<feature type="transmembrane region" description="Helical" evidence="1">
    <location>
        <begin position="95"/>
        <end position="112"/>
    </location>
</feature>
<dbReference type="InterPro" id="IPR012373">
    <property type="entry name" value="Ferrdict_sens_TM"/>
</dbReference>
<dbReference type="AlphaFoldDB" id="A0A1H7XY61"/>
<dbReference type="Gene3D" id="3.55.50.30">
    <property type="match status" value="1"/>
</dbReference>
<dbReference type="Pfam" id="PF16344">
    <property type="entry name" value="FecR_C"/>
    <property type="match status" value="1"/>
</dbReference>
<dbReference type="RefSeq" id="WP_089914970.1">
    <property type="nucleotide sequence ID" value="NZ_FOBB01000004.1"/>
</dbReference>